<evidence type="ECO:0000256" key="9">
    <source>
        <dbReference type="ARBA" id="ARBA00023004"/>
    </source>
</evidence>
<dbReference type="Proteomes" id="UP001378592">
    <property type="component" value="Unassembled WGS sequence"/>
</dbReference>
<evidence type="ECO:0000256" key="4">
    <source>
        <dbReference type="ARBA" id="ARBA00022617"/>
    </source>
</evidence>
<evidence type="ECO:0000313" key="14">
    <source>
        <dbReference type="Proteomes" id="UP001378592"/>
    </source>
</evidence>
<keyword evidence="14" id="KW-1185">Reference proteome</keyword>
<dbReference type="PANTHER" id="PTHR10106:SF24">
    <property type="entry name" value="NO EXTENDED MEMORY, ISOFORM A"/>
    <property type="match status" value="1"/>
</dbReference>
<feature type="transmembrane region" description="Helical" evidence="11">
    <location>
        <begin position="146"/>
        <end position="170"/>
    </location>
</feature>
<feature type="transmembrane region" description="Helical" evidence="11">
    <location>
        <begin position="182"/>
        <end position="207"/>
    </location>
</feature>
<reference evidence="13 14" key="1">
    <citation type="submission" date="2024-03" db="EMBL/GenBank/DDBJ databases">
        <title>The genome assembly and annotation of the cricket Gryllus longicercus Weissman &amp; Gray.</title>
        <authorList>
            <person name="Szrajer S."/>
            <person name="Gray D."/>
            <person name="Ylla G."/>
        </authorList>
    </citation>
    <scope>NUCLEOTIDE SEQUENCE [LARGE SCALE GENOMIC DNA]</scope>
    <source>
        <strain evidence="13">DAG 2021-001</strain>
        <tissue evidence="13">Whole body minus gut</tissue>
    </source>
</reference>
<dbReference type="Pfam" id="PF03188">
    <property type="entry name" value="Cytochrom_B561"/>
    <property type="match status" value="1"/>
</dbReference>
<keyword evidence="8 11" id="KW-1133">Transmembrane helix</keyword>
<dbReference type="AlphaFoldDB" id="A0AAN9VJ14"/>
<dbReference type="InterPro" id="IPR043205">
    <property type="entry name" value="CYB561/CYBRD1-like"/>
</dbReference>
<dbReference type="GO" id="GO:0016491">
    <property type="term" value="F:oxidoreductase activity"/>
    <property type="evidence" value="ECO:0007669"/>
    <property type="project" value="InterPro"/>
</dbReference>
<dbReference type="GO" id="GO:0016020">
    <property type="term" value="C:membrane"/>
    <property type="evidence" value="ECO:0007669"/>
    <property type="project" value="UniProtKB-SubCell"/>
</dbReference>
<feature type="transmembrane region" description="Helical" evidence="11">
    <location>
        <begin position="227"/>
        <end position="247"/>
    </location>
</feature>
<dbReference type="PROSITE" id="PS50939">
    <property type="entry name" value="CYTOCHROME_B561"/>
    <property type="match status" value="1"/>
</dbReference>
<keyword evidence="5 11" id="KW-0812">Transmembrane</keyword>
<evidence type="ECO:0000313" key="13">
    <source>
        <dbReference type="EMBL" id="KAK7865795.1"/>
    </source>
</evidence>
<evidence type="ECO:0000256" key="7">
    <source>
        <dbReference type="ARBA" id="ARBA00022982"/>
    </source>
</evidence>
<evidence type="ECO:0000256" key="10">
    <source>
        <dbReference type="ARBA" id="ARBA00023136"/>
    </source>
</evidence>
<keyword evidence="6" id="KW-0479">Metal-binding</keyword>
<keyword evidence="4" id="KW-0349">Heme</keyword>
<comment type="caution">
    <text evidence="13">The sequence shown here is derived from an EMBL/GenBank/DDBJ whole genome shotgun (WGS) entry which is preliminary data.</text>
</comment>
<feature type="domain" description="Cytochrome b561" evidence="12">
    <location>
        <begin position="38"/>
        <end position="248"/>
    </location>
</feature>
<comment type="cofactor">
    <cofactor evidence="1">
        <name>heme b</name>
        <dbReference type="ChEBI" id="CHEBI:60344"/>
    </cofactor>
</comment>
<dbReference type="InterPro" id="IPR006593">
    <property type="entry name" value="Cyt_b561/ferric_Rdtase_TM"/>
</dbReference>
<evidence type="ECO:0000256" key="5">
    <source>
        <dbReference type="ARBA" id="ARBA00022692"/>
    </source>
</evidence>
<name>A0AAN9VJ14_9ORTH</name>
<protein>
    <recommendedName>
        <fullName evidence="12">Cytochrome b561 domain-containing protein</fullName>
    </recommendedName>
</protein>
<evidence type="ECO:0000256" key="1">
    <source>
        <dbReference type="ARBA" id="ARBA00001970"/>
    </source>
</evidence>
<dbReference type="PANTHER" id="PTHR10106">
    <property type="entry name" value="CYTOCHROME B561-RELATED"/>
    <property type="match status" value="1"/>
</dbReference>
<feature type="transmembrane region" description="Helical" evidence="11">
    <location>
        <begin position="106"/>
        <end position="126"/>
    </location>
</feature>
<feature type="transmembrane region" description="Helical" evidence="11">
    <location>
        <begin position="32"/>
        <end position="56"/>
    </location>
</feature>
<gene>
    <name evidence="13" type="ORF">R5R35_001261</name>
</gene>
<evidence type="ECO:0000256" key="8">
    <source>
        <dbReference type="ARBA" id="ARBA00022989"/>
    </source>
</evidence>
<keyword evidence="3" id="KW-0813">Transport</keyword>
<evidence type="ECO:0000259" key="12">
    <source>
        <dbReference type="PROSITE" id="PS50939"/>
    </source>
</evidence>
<feature type="transmembrane region" description="Helical" evidence="11">
    <location>
        <begin position="76"/>
        <end position="94"/>
    </location>
</feature>
<evidence type="ECO:0000256" key="2">
    <source>
        <dbReference type="ARBA" id="ARBA00004141"/>
    </source>
</evidence>
<dbReference type="GO" id="GO:0046872">
    <property type="term" value="F:metal ion binding"/>
    <property type="evidence" value="ECO:0007669"/>
    <property type="project" value="UniProtKB-KW"/>
</dbReference>
<organism evidence="13 14">
    <name type="scientific">Gryllus longicercus</name>
    <dbReference type="NCBI Taxonomy" id="2509291"/>
    <lineage>
        <taxon>Eukaryota</taxon>
        <taxon>Metazoa</taxon>
        <taxon>Ecdysozoa</taxon>
        <taxon>Arthropoda</taxon>
        <taxon>Hexapoda</taxon>
        <taxon>Insecta</taxon>
        <taxon>Pterygota</taxon>
        <taxon>Neoptera</taxon>
        <taxon>Polyneoptera</taxon>
        <taxon>Orthoptera</taxon>
        <taxon>Ensifera</taxon>
        <taxon>Gryllidea</taxon>
        <taxon>Grylloidea</taxon>
        <taxon>Gryllidae</taxon>
        <taxon>Gryllinae</taxon>
        <taxon>Gryllus</taxon>
    </lineage>
</organism>
<accession>A0AAN9VJ14</accession>
<proteinExistence type="predicted"/>
<keyword evidence="10 11" id="KW-0472">Membrane</keyword>
<comment type="subcellular location">
    <subcellularLocation>
        <location evidence="2">Membrane</location>
        <topology evidence="2">Multi-pass membrane protein</topology>
    </subcellularLocation>
</comment>
<keyword evidence="7" id="KW-0249">Electron transport</keyword>
<dbReference type="EMBL" id="JAZDUA010000165">
    <property type="protein sequence ID" value="KAK7865795.1"/>
    <property type="molecule type" value="Genomic_DNA"/>
</dbReference>
<dbReference type="SMART" id="SM00665">
    <property type="entry name" value="B561"/>
    <property type="match status" value="1"/>
</dbReference>
<dbReference type="FunFam" id="1.20.120.1770:FF:000001">
    <property type="entry name" value="Cytochrome b reductase 1"/>
    <property type="match status" value="1"/>
</dbReference>
<dbReference type="Gene3D" id="1.20.120.1770">
    <property type="match status" value="1"/>
</dbReference>
<evidence type="ECO:0000256" key="6">
    <source>
        <dbReference type="ARBA" id="ARBA00022723"/>
    </source>
</evidence>
<keyword evidence="9" id="KW-0408">Iron</keyword>
<evidence type="ECO:0000256" key="11">
    <source>
        <dbReference type="SAM" id="Phobius"/>
    </source>
</evidence>
<evidence type="ECO:0000256" key="3">
    <source>
        <dbReference type="ARBA" id="ARBA00022448"/>
    </source>
</evidence>
<sequence length="264" mass="29517">MAKTKVHTRSHYEEERERGDAGEWACGRWFEYALVVALAALLLLAALVLALFWALYYRQGFAWSDAPQRQFNLHPVLMVAGFVTFSGFSALLFRVCRCCRRLHVKLFHMVLHALAIPCVVVGFWAALDWHELQQPPLPHFHSLHSWLGLVTMGLFALQFVVGFFSFLVLLCCEGATAAFRAALVPVHAAFGITTFMLAIATCLTGLSHKAYELYGAFYPTSWSEEGIIINALAMVLVALGILVSYTVRREGSRGEGKTFLSERL</sequence>